<evidence type="ECO:0000256" key="4">
    <source>
        <dbReference type="ARBA" id="ARBA00022695"/>
    </source>
</evidence>
<proteinExistence type="inferred from homology"/>
<dbReference type="InterPro" id="IPR043128">
    <property type="entry name" value="Rev_trsase/Diguanyl_cyclase"/>
</dbReference>
<dbReference type="Pfam" id="PF11799">
    <property type="entry name" value="IMS_C"/>
    <property type="match status" value="1"/>
</dbReference>
<evidence type="ECO:0000256" key="6">
    <source>
        <dbReference type="ARBA" id="ARBA00022763"/>
    </source>
</evidence>
<evidence type="ECO:0000259" key="10">
    <source>
        <dbReference type="PROSITE" id="PS50173"/>
    </source>
</evidence>
<evidence type="ECO:0000256" key="1">
    <source>
        <dbReference type="ARBA" id="ARBA00010945"/>
    </source>
</evidence>
<keyword evidence="4 11" id="KW-0548">Nucleotidyltransferase</keyword>
<dbReference type="Pfam" id="PF21999">
    <property type="entry name" value="IMS_HHH_1"/>
    <property type="match status" value="1"/>
</dbReference>
<dbReference type="InterPro" id="IPR001126">
    <property type="entry name" value="UmuC"/>
</dbReference>
<dbReference type="Pfam" id="PF00817">
    <property type="entry name" value="IMS"/>
    <property type="match status" value="1"/>
</dbReference>
<reference evidence="11 12" key="1">
    <citation type="journal article" date="2010" name="Stand. Genomic Sci.">
        <title>Complete genome sequence of Meiothermus silvanus type strain (VI-R2).</title>
        <authorList>
            <person name="Sikorski J."/>
            <person name="Tindall B.J."/>
            <person name="Lowry S."/>
            <person name="Lucas S."/>
            <person name="Nolan M."/>
            <person name="Copeland A."/>
            <person name="Glavina Del Rio T."/>
            <person name="Tice H."/>
            <person name="Cheng J.F."/>
            <person name="Han C."/>
            <person name="Pitluck S."/>
            <person name="Liolios K."/>
            <person name="Ivanova N."/>
            <person name="Mavromatis K."/>
            <person name="Mikhailova N."/>
            <person name="Pati A."/>
            <person name="Goodwin L."/>
            <person name="Chen A."/>
            <person name="Palaniappan K."/>
            <person name="Land M."/>
            <person name="Hauser L."/>
            <person name="Chang Y.J."/>
            <person name="Jeffries C.D."/>
            <person name="Rohde M."/>
            <person name="Goker M."/>
            <person name="Woyke T."/>
            <person name="Bristow J."/>
            <person name="Eisen J.A."/>
            <person name="Markowitz V."/>
            <person name="Hugenholtz P."/>
            <person name="Kyrpides N.C."/>
            <person name="Klenk H.P."/>
            <person name="Lapidus A."/>
        </authorList>
    </citation>
    <scope>NUCLEOTIDE SEQUENCE [LARGE SCALE GENOMIC DNA]</scope>
    <source>
        <strain evidence="12">ATCC 700542 / DSM 9946 / VI-R2</strain>
    </source>
</reference>
<dbReference type="AlphaFoldDB" id="D7BHZ1"/>
<accession>D7BHZ1</accession>
<keyword evidence="12" id="KW-1185">Reference proteome</keyword>
<evidence type="ECO:0000313" key="12">
    <source>
        <dbReference type="Proteomes" id="UP000001916"/>
    </source>
</evidence>
<evidence type="ECO:0000256" key="5">
    <source>
        <dbReference type="ARBA" id="ARBA00022723"/>
    </source>
</evidence>
<keyword evidence="6" id="KW-0227">DNA damage</keyword>
<evidence type="ECO:0000313" key="11">
    <source>
        <dbReference type="EMBL" id="ADH62265.1"/>
    </source>
</evidence>
<keyword evidence="2" id="KW-0515">Mutator protein</keyword>
<sequence length="405" mass="45606">MSVNYLFADMNAYFASVEQQMRPELRGKPVGVVPVMAESTCCIAVSYEAKRYGVKTGTRVADARLLCPHIAIVEARPQLYIQVHREILKAIDTVLPIQAVLSIDEVVCKLIGVERKPHQAIRLAEAVKQAIKTQVGPYLRCSVGLGPNKLLAKVASDMKKPDGLTLLEPQTLPQALFGLRLCDFPGIGPRMEARFHSFGITTVEELYQLSPHQLSRIWGSSQIGTSWWRRLRGEDLPEAPTRRHSISHSRVLPPQERNDERAKAVLMRLVYKAAARLRHENYWTGSIRVFVAYLGRPLWHEECRLPSCQDTLTLIRATDRLWKHKPLGTPLKVGVILGNLEPDPSISWPLFSEDQKLIRLSQAIDQANRKFGAYSLYFAGMDMGKPKSEPRIAFNYIPNLEIAGV</sequence>
<dbReference type="KEGG" id="msv:Mesil_0324"/>
<dbReference type="STRING" id="526227.Mesil_0324"/>
<dbReference type="Proteomes" id="UP000001916">
    <property type="component" value="Chromosome"/>
</dbReference>
<dbReference type="GO" id="GO:0046872">
    <property type="term" value="F:metal ion binding"/>
    <property type="evidence" value="ECO:0007669"/>
    <property type="project" value="UniProtKB-KW"/>
</dbReference>
<evidence type="ECO:0000256" key="3">
    <source>
        <dbReference type="ARBA" id="ARBA00022679"/>
    </source>
</evidence>
<dbReference type="Gene3D" id="3.30.70.270">
    <property type="match status" value="1"/>
</dbReference>
<dbReference type="PROSITE" id="PS50173">
    <property type="entry name" value="UMUC"/>
    <property type="match status" value="1"/>
</dbReference>
<dbReference type="GO" id="GO:0042276">
    <property type="term" value="P:error-prone translesion synthesis"/>
    <property type="evidence" value="ECO:0007669"/>
    <property type="project" value="TreeGrafter"/>
</dbReference>
<dbReference type="eggNOG" id="COG0389">
    <property type="taxonomic scope" value="Bacteria"/>
</dbReference>
<comment type="similarity">
    <text evidence="1">Belongs to the DNA polymerase type-Y family.</text>
</comment>
<keyword evidence="7" id="KW-0460">Magnesium</keyword>
<dbReference type="PANTHER" id="PTHR11076">
    <property type="entry name" value="DNA REPAIR POLYMERASE UMUC / TRANSFERASE FAMILY MEMBER"/>
    <property type="match status" value="1"/>
</dbReference>
<evidence type="ECO:0000256" key="2">
    <source>
        <dbReference type="ARBA" id="ARBA00022457"/>
    </source>
</evidence>
<dbReference type="InterPro" id="IPR050116">
    <property type="entry name" value="DNA_polymerase-Y"/>
</dbReference>
<dbReference type="OrthoDB" id="9808813at2"/>
<dbReference type="GO" id="GO:0003887">
    <property type="term" value="F:DNA-directed DNA polymerase activity"/>
    <property type="evidence" value="ECO:0007669"/>
    <property type="project" value="UniProtKB-KW"/>
</dbReference>
<protein>
    <submittedName>
        <fullName evidence="11">DNA-directed DNA polymerase</fullName>
        <ecNumber evidence="11">2.7.7.7</ecNumber>
    </submittedName>
</protein>
<gene>
    <name evidence="11" type="ordered locus">Mesil_0324</name>
</gene>
<evidence type="ECO:0000256" key="8">
    <source>
        <dbReference type="ARBA" id="ARBA00022932"/>
    </source>
</evidence>
<dbReference type="InterPro" id="IPR017961">
    <property type="entry name" value="DNA_pol_Y-fam_little_finger"/>
</dbReference>
<keyword evidence="9" id="KW-0234">DNA repair</keyword>
<dbReference type="Gene3D" id="1.10.150.20">
    <property type="entry name" value="5' to 3' exonuclease, C-terminal subdomain"/>
    <property type="match status" value="1"/>
</dbReference>
<feature type="domain" description="UmuC" evidence="10">
    <location>
        <begin position="5"/>
        <end position="188"/>
    </location>
</feature>
<dbReference type="CDD" id="cd00424">
    <property type="entry name" value="PolY"/>
    <property type="match status" value="1"/>
</dbReference>
<dbReference type="GO" id="GO:0005829">
    <property type="term" value="C:cytosol"/>
    <property type="evidence" value="ECO:0007669"/>
    <property type="project" value="TreeGrafter"/>
</dbReference>
<dbReference type="EC" id="2.7.7.7" evidence="11"/>
<dbReference type="RefSeq" id="WP_013156872.1">
    <property type="nucleotide sequence ID" value="NC_014212.1"/>
</dbReference>
<dbReference type="InterPro" id="IPR043502">
    <property type="entry name" value="DNA/RNA_pol_sf"/>
</dbReference>
<evidence type="ECO:0000256" key="7">
    <source>
        <dbReference type="ARBA" id="ARBA00022842"/>
    </source>
</evidence>
<organism evidence="11 12">
    <name type="scientific">Allomeiothermus silvanus (strain ATCC 700542 / DSM 9946 / NBRC 106475 / NCIMB 13440 / VI-R2)</name>
    <name type="common">Thermus silvanus</name>
    <dbReference type="NCBI Taxonomy" id="526227"/>
    <lineage>
        <taxon>Bacteria</taxon>
        <taxon>Thermotogati</taxon>
        <taxon>Deinococcota</taxon>
        <taxon>Deinococci</taxon>
        <taxon>Thermales</taxon>
        <taxon>Thermaceae</taxon>
        <taxon>Allomeiothermus</taxon>
    </lineage>
</organism>
<dbReference type="GO" id="GO:0006281">
    <property type="term" value="P:DNA repair"/>
    <property type="evidence" value="ECO:0007669"/>
    <property type="project" value="UniProtKB-KW"/>
</dbReference>
<dbReference type="InterPro" id="IPR053848">
    <property type="entry name" value="IMS_HHH_1"/>
</dbReference>
<keyword evidence="8 11" id="KW-0239">DNA-directed DNA polymerase</keyword>
<dbReference type="GO" id="GO:0009432">
    <property type="term" value="P:SOS response"/>
    <property type="evidence" value="ECO:0007669"/>
    <property type="project" value="TreeGrafter"/>
</dbReference>
<evidence type="ECO:0000256" key="9">
    <source>
        <dbReference type="ARBA" id="ARBA00023204"/>
    </source>
</evidence>
<dbReference type="Gene3D" id="3.40.1170.60">
    <property type="match status" value="1"/>
</dbReference>
<keyword evidence="5" id="KW-0479">Metal-binding</keyword>
<dbReference type="GO" id="GO:0003684">
    <property type="term" value="F:damaged DNA binding"/>
    <property type="evidence" value="ECO:0007669"/>
    <property type="project" value="InterPro"/>
</dbReference>
<dbReference type="FunFam" id="3.40.1170.60:FF:000003">
    <property type="entry name" value="DNA polymerase eta"/>
    <property type="match status" value="1"/>
</dbReference>
<name>D7BHZ1_ALLS1</name>
<keyword evidence="3 11" id="KW-0808">Transferase</keyword>
<dbReference type="PANTHER" id="PTHR11076:SF33">
    <property type="entry name" value="DNA POLYMERASE KAPPA"/>
    <property type="match status" value="1"/>
</dbReference>
<dbReference type="EMBL" id="CP002042">
    <property type="protein sequence ID" value="ADH62265.1"/>
    <property type="molecule type" value="Genomic_DNA"/>
</dbReference>
<dbReference type="SUPFAM" id="SSF56672">
    <property type="entry name" value="DNA/RNA polymerases"/>
    <property type="match status" value="1"/>
</dbReference>
<dbReference type="HOGENOM" id="CLU_012348_1_1_0"/>